<evidence type="ECO:0000256" key="2">
    <source>
        <dbReference type="ARBA" id="ARBA00009023"/>
    </source>
</evidence>
<comment type="similarity">
    <text evidence="2">Belongs to the bacterial solute-binding protein 7 family.</text>
</comment>
<protein>
    <submittedName>
        <fullName evidence="7">C4-dicarboxylate ABC transporter</fullName>
    </submittedName>
</protein>
<dbReference type="NCBIfam" id="NF037995">
    <property type="entry name" value="TRAP_S1"/>
    <property type="match status" value="1"/>
</dbReference>
<dbReference type="InterPro" id="IPR038404">
    <property type="entry name" value="TRAP_DctP_sf"/>
</dbReference>
<accession>A0A916ZVQ3</accession>
<comment type="subcellular location">
    <subcellularLocation>
        <location evidence="1">Periplasm</location>
    </subcellularLocation>
</comment>
<feature type="chain" id="PRO_5036700925" evidence="6">
    <location>
        <begin position="19"/>
        <end position="328"/>
    </location>
</feature>
<reference evidence="8" key="1">
    <citation type="journal article" date="2019" name="Int. J. Syst. Evol. Microbiol.">
        <title>The Global Catalogue of Microorganisms (GCM) 10K type strain sequencing project: providing services to taxonomists for standard genome sequencing and annotation.</title>
        <authorList>
            <consortium name="The Broad Institute Genomics Platform"/>
            <consortium name="The Broad Institute Genome Sequencing Center for Infectious Disease"/>
            <person name="Wu L."/>
            <person name="Ma J."/>
        </authorList>
    </citation>
    <scope>NUCLEOTIDE SEQUENCE [LARGE SCALE GENOMIC DNA]</scope>
    <source>
        <strain evidence="8">CGMCC 1.12664</strain>
    </source>
</reference>
<dbReference type="PIRSF" id="PIRSF006470">
    <property type="entry name" value="DctB"/>
    <property type="match status" value="1"/>
</dbReference>
<dbReference type="Pfam" id="PF03480">
    <property type="entry name" value="DctP"/>
    <property type="match status" value="1"/>
</dbReference>
<dbReference type="Proteomes" id="UP000612855">
    <property type="component" value="Unassembled WGS sequence"/>
</dbReference>
<dbReference type="Gene3D" id="3.40.190.170">
    <property type="entry name" value="Bacterial extracellular solute-binding protein, family 7"/>
    <property type="match status" value="1"/>
</dbReference>
<dbReference type="GO" id="GO:0055085">
    <property type="term" value="P:transmembrane transport"/>
    <property type="evidence" value="ECO:0007669"/>
    <property type="project" value="InterPro"/>
</dbReference>
<comment type="caution">
    <text evidence="7">The sequence shown here is derived from an EMBL/GenBank/DDBJ whole genome shotgun (WGS) entry which is preliminary data.</text>
</comment>
<dbReference type="GO" id="GO:0030288">
    <property type="term" value="C:outer membrane-bounded periplasmic space"/>
    <property type="evidence" value="ECO:0007669"/>
    <property type="project" value="InterPro"/>
</dbReference>
<name>A0A916ZVQ3_9RHOB</name>
<dbReference type="InterPro" id="IPR018389">
    <property type="entry name" value="DctP_fam"/>
</dbReference>
<keyword evidence="5" id="KW-0574">Periplasm</keyword>
<evidence type="ECO:0000313" key="7">
    <source>
        <dbReference type="EMBL" id="GGE16235.1"/>
    </source>
</evidence>
<evidence type="ECO:0000256" key="5">
    <source>
        <dbReference type="ARBA" id="ARBA00022764"/>
    </source>
</evidence>
<dbReference type="EMBL" id="BMFJ01000001">
    <property type="protein sequence ID" value="GGE16235.1"/>
    <property type="molecule type" value="Genomic_DNA"/>
</dbReference>
<proteinExistence type="inferred from homology"/>
<gene>
    <name evidence="7" type="ORF">GCM10011360_01240</name>
</gene>
<sequence>MKKLLLTTALLIPSLAQAEIIMKAGFLTPIQSPRGQGAELMAQMIHDSANCDIAVQLYPSSQLGGTTDLIEGMQIGSVEMSILPAAFMVGFQPLVGILDFPFYFPTDKESLLAFYDSAAMRTLLDTTEEKGVKSLAMWHTGYKTWTANKPVVTLADYKGLAARVMPSEIIKEQDRLLGMQAVDMPFSETYTALANGAIDTQENPIDTNFFMKFHEVQDYVTLSYHGTLDQIVSVSSIFWSQLSPECQADVQAAVDAGGRLTAEKTDAVIANLALPAFKASGTEVVEVPDTARAEIAAALLPEIKAYYVKQNGEAGQTVLDAFDAEIAK</sequence>
<keyword evidence="4 6" id="KW-0732">Signal</keyword>
<keyword evidence="8" id="KW-1185">Reference proteome</keyword>
<dbReference type="CDD" id="cd13603">
    <property type="entry name" value="PBP2_TRAP_Siap_TeaA_like"/>
    <property type="match status" value="1"/>
</dbReference>
<evidence type="ECO:0000313" key="8">
    <source>
        <dbReference type="Proteomes" id="UP000612855"/>
    </source>
</evidence>
<dbReference type="AlphaFoldDB" id="A0A916ZVQ3"/>
<feature type="signal peptide" evidence="6">
    <location>
        <begin position="1"/>
        <end position="18"/>
    </location>
</feature>
<dbReference type="RefSeq" id="WP_188475702.1">
    <property type="nucleotide sequence ID" value="NZ_BMFJ01000001.1"/>
</dbReference>
<evidence type="ECO:0000256" key="1">
    <source>
        <dbReference type="ARBA" id="ARBA00004418"/>
    </source>
</evidence>
<dbReference type="InterPro" id="IPR004682">
    <property type="entry name" value="TRAP_DctP"/>
</dbReference>
<keyword evidence="3" id="KW-0813">Transport</keyword>
<dbReference type="PANTHER" id="PTHR33376:SF7">
    <property type="entry name" value="C4-DICARBOXYLATE-BINDING PROTEIN DCTB"/>
    <property type="match status" value="1"/>
</dbReference>
<evidence type="ECO:0000256" key="6">
    <source>
        <dbReference type="SAM" id="SignalP"/>
    </source>
</evidence>
<organism evidence="7 8">
    <name type="scientific">Primorskyibacter flagellatus</name>
    <dbReference type="NCBI Taxonomy" id="1387277"/>
    <lineage>
        <taxon>Bacteria</taxon>
        <taxon>Pseudomonadati</taxon>
        <taxon>Pseudomonadota</taxon>
        <taxon>Alphaproteobacteria</taxon>
        <taxon>Rhodobacterales</taxon>
        <taxon>Roseobacteraceae</taxon>
        <taxon>Primorskyibacter</taxon>
    </lineage>
</organism>
<dbReference type="NCBIfam" id="TIGR00787">
    <property type="entry name" value="dctP"/>
    <property type="match status" value="1"/>
</dbReference>
<dbReference type="PANTHER" id="PTHR33376">
    <property type="match status" value="1"/>
</dbReference>
<evidence type="ECO:0000256" key="4">
    <source>
        <dbReference type="ARBA" id="ARBA00022729"/>
    </source>
</evidence>
<evidence type="ECO:0000256" key="3">
    <source>
        <dbReference type="ARBA" id="ARBA00022448"/>
    </source>
</evidence>